<dbReference type="Proteomes" id="UP000282378">
    <property type="component" value="Unassembled WGS sequence"/>
</dbReference>
<reference evidence="1 2" key="1">
    <citation type="submission" date="2018-08" db="EMBL/GenBank/DDBJ databases">
        <title>Recombination of ecologically and evolutionarily significant loci maintains genetic cohesion in the Pseudomonas syringae species complex.</title>
        <authorList>
            <person name="Dillon M."/>
            <person name="Thakur S."/>
            <person name="Almeida R.N.D."/>
            <person name="Weir B.S."/>
            <person name="Guttman D.S."/>
        </authorList>
    </citation>
    <scope>NUCLEOTIDE SEQUENCE [LARGE SCALE GENOMIC DNA]</scope>
    <source>
        <strain evidence="1 2">88_10</strain>
    </source>
</reference>
<evidence type="ECO:0000313" key="1">
    <source>
        <dbReference type="EMBL" id="RMM11485.1"/>
    </source>
</evidence>
<evidence type="ECO:0000313" key="2">
    <source>
        <dbReference type="Proteomes" id="UP000282378"/>
    </source>
</evidence>
<dbReference type="EMBL" id="RBNL01000028">
    <property type="protein sequence ID" value="RMM11485.1"/>
    <property type="molecule type" value="Genomic_DNA"/>
</dbReference>
<gene>
    <name evidence="1" type="ORF">APX70_05304</name>
</gene>
<dbReference type="AlphaFoldDB" id="A0A3M3BFP9"/>
<proteinExistence type="predicted"/>
<accession>A0A3M3BFP9</accession>
<sequence>LDDHWEQSFPVNIEQIPANERDLTIISAIKVEGLWVVTSRLGDSTWRLNGFPSNVPYHAREVDFNRLPIEFQPVIKEALQ</sequence>
<organism evidence="1 2">
    <name type="scientific">Pseudomonas syringae pv. maculicola</name>
    <dbReference type="NCBI Taxonomy" id="59511"/>
    <lineage>
        <taxon>Bacteria</taxon>
        <taxon>Pseudomonadati</taxon>
        <taxon>Pseudomonadota</taxon>
        <taxon>Gammaproteobacteria</taxon>
        <taxon>Pseudomonadales</taxon>
        <taxon>Pseudomonadaceae</taxon>
        <taxon>Pseudomonas</taxon>
    </lineage>
</organism>
<protein>
    <submittedName>
        <fullName evidence="1">Uncharacterized protein</fullName>
    </submittedName>
</protein>
<feature type="non-terminal residue" evidence="1">
    <location>
        <position position="1"/>
    </location>
</feature>
<name>A0A3M3BFP9_PSEYM</name>
<comment type="caution">
    <text evidence="1">The sequence shown here is derived from an EMBL/GenBank/DDBJ whole genome shotgun (WGS) entry which is preliminary data.</text>
</comment>
<feature type="non-terminal residue" evidence="1">
    <location>
        <position position="80"/>
    </location>
</feature>